<protein>
    <submittedName>
        <fullName evidence="2">Uncharacterized protein</fullName>
    </submittedName>
</protein>
<organism evidence="2">
    <name type="scientific">Haemonchus placei</name>
    <name type="common">Barber's pole worm</name>
    <dbReference type="NCBI Taxonomy" id="6290"/>
    <lineage>
        <taxon>Eukaryota</taxon>
        <taxon>Metazoa</taxon>
        <taxon>Ecdysozoa</taxon>
        <taxon>Nematoda</taxon>
        <taxon>Chromadorea</taxon>
        <taxon>Rhabditida</taxon>
        <taxon>Rhabditina</taxon>
        <taxon>Rhabditomorpha</taxon>
        <taxon>Strongyloidea</taxon>
        <taxon>Trichostrongylidae</taxon>
        <taxon>Haemonchus</taxon>
    </lineage>
</organism>
<accession>A0A0N4WG73</accession>
<dbReference type="OMA" id="THWDEAF"/>
<sequence>MVTFGHSRVTNELPVSTYRHLPDAGYMSLKFVRSLFPNFVLRRQPYPNPIPFIELQHFEDSIDIHFIAASTITAVQQGRYQDIDVDNVPLTLTISRSPLLIPPHRLSAGRCSTRQCQQAGELVSSSKPRISSGPDRRDLHHTVLDQYAINHLTGLCGFDKAKVSVKDFVWVYDLKPIRQALREPEEALTASRYPRTTALHMNSAHFFRAESFAFVTPVTLPEPILEDIREDNFVMANSRANVSCAMRFSKPPAFPEARTALYRLVRQFLPMHPDEGSWVEYHLSSEDSLRRNPFRPTRSKRHYRSVYLVTPQYQRRASQVRSPRWHAHLCCNRRAPRQTDQPRRPYSRSHRAYADHRRFESRDPKMLQWTRRRPATLSWSRSILSDSRSNYGSD</sequence>
<reference evidence="2" key="1">
    <citation type="submission" date="2017-02" db="UniProtKB">
        <authorList>
            <consortium name="WormBaseParasite"/>
        </authorList>
    </citation>
    <scope>IDENTIFICATION</scope>
</reference>
<feature type="region of interest" description="Disordered" evidence="1">
    <location>
        <begin position="332"/>
        <end position="357"/>
    </location>
</feature>
<evidence type="ECO:0000313" key="2">
    <source>
        <dbReference type="WBParaSite" id="HPLM_0000978301-mRNA-1"/>
    </source>
</evidence>
<evidence type="ECO:0000256" key="1">
    <source>
        <dbReference type="SAM" id="MobiDB-lite"/>
    </source>
</evidence>
<dbReference type="WBParaSite" id="HPLM_0000978301-mRNA-1">
    <property type="protein sequence ID" value="HPLM_0000978301-mRNA-1"/>
    <property type="gene ID" value="HPLM_0000978301"/>
</dbReference>
<proteinExistence type="predicted"/>
<dbReference type="AlphaFoldDB" id="A0A0N4WG73"/>
<name>A0A0N4WG73_HAEPC</name>